<dbReference type="InterPro" id="IPR051402">
    <property type="entry name" value="KPR-Related"/>
</dbReference>
<dbReference type="GO" id="GO:0005737">
    <property type="term" value="C:cytoplasm"/>
    <property type="evidence" value="ECO:0007669"/>
    <property type="project" value="TreeGrafter"/>
</dbReference>
<organism evidence="7 8">
    <name type="scientific">Sulfobacillus harzensis</name>
    <dbReference type="NCBI Taxonomy" id="2729629"/>
    <lineage>
        <taxon>Bacteria</taxon>
        <taxon>Bacillati</taxon>
        <taxon>Bacillota</taxon>
        <taxon>Clostridia</taxon>
        <taxon>Eubacteriales</taxon>
        <taxon>Clostridiales Family XVII. Incertae Sedis</taxon>
        <taxon>Sulfobacillus</taxon>
    </lineage>
</organism>
<dbReference type="SUPFAM" id="SSF48179">
    <property type="entry name" value="6-phosphogluconate dehydrogenase C-terminal domain-like"/>
    <property type="match status" value="1"/>
</dbReference>
<dbReference type="InterPro" id="IPR013752">
    <property type="entry name" value="KPA_reductase"/>
</dbReference>
<sequence>MRSLTVVGAGAIGGTIAAHLVRAGFPVRVVDADREHVMAIREEGLRVEAADGNWRVEMAADTPESFDGDLHQVFLAVKAPHTRTAMEWLAPRLASDGWVMSIQNGLNEKEIAQVIGDARTVGCFINFFADVLEPGLIHYGGPGAFVIGELDGRTSDRLKMIEGWLTPFIPPVVTPNIWGYLWSKMAYGAVLFATATTDETMADCVDHPRYRPMLRRLGVEVVGLAQLQGVQVMPFDGWDPNVLQDVKASDAMFDRVSRMMRANTKVHSGVWRDLAVRHRKTEVDAQYGPVLEVAEQNGYAMPMLRTLVNLIHDLESQRITRGLQNLEILLEAGS</sequence>
<evidence type="ECO:0000256" key="1">
    <source>
        <dbReference type="ARBA" id="ARBA00007870"/>
    </source>
</evidence>
<comment type="pathway">
    <text evidence="4">Cofactor biosynthesis; (R)-pantothenate biosynthesis; (R)-pantoate from 3-methyl-2-oxobutanoate: step 2/2.</text>
</comment>
<evidence type="ECO:0000313" key="7">
    <source>
        <dbReference type="EMBL" id="NMP22624.1"/>
    </source>
</evidence>
<dbReference type="AlphaFoldDB" id="A0A7Y0Q3W9"/>
<dbReference type="PANTHER" id="PTHR21708">
    <property type="entry name" value="PROBABLE 2-DEHYDROPANTOATE 2-REDUCTASE"/>
    <property type="match status" value="1"/>
</dbReference>
<dbReference type="Gene3D" id="1.10.1040.10">
    <property type="entry name" value="N-(1-d-carboxylethyl)-l-norvaline Dehydrogenase, domain 2"/>
    <property type="match status" value="1"/>
</dbReference>
<comment type="similarity">
    <text evidence="1 4">Belongs to the ketopantoate reductase family.</text>
</comment>
<gene>
    <name evidence="7" type="ORF">HIJ39_09700</name>
</gene>
<accession>A0A7Y0Q3W9</accession>
<evidence type="ECO:0000259" key="6">
    <source>
        <dbReference type="Pfam" id="PF08546"/>
    </source>
</evidence>
<dbReference type="GO" id="GO:0015940">
    <property type="term" value="P:pantothenate biosynthetic process"/>
    <property type="evidence" value="ECO:0007669"/>
    <property type="project" value="UniProtKB-UniPathway"/>
</dbReference>
<dbReference type="Proteomes" id="UP000533476">
    <property type="component" value="Unassembled WGS sequence"/>
</dbReference>
<dbReference type="EC" id="1.1.1.169" evidence="4"/>
<dbReference type="InterPro" id="IPR013328">
    <property type="entry name" value="6PGD_dom2"/>
</dbReference>
<dbReference type="GO" id="GO:0008677">
    <property type="term" value="F:2-dehydropantoate 2-reductase activity"/>
    <property type="evidence" value="ECO:0007669"/>
    <property type="project" value="UniProtKB-EC"/>
</dbReference>
<dbReference type="NCBIfam" id="TIGR00745">
    <property type="entry name" value="apbA_panE"/>
    <property type="match status" value="1"/>
</dbReference>
<evidence type="ECO:0000256" key="3">
    <source>
        <dbReference type="ARBA" id="ARBA00023002"/>
    </source>
</evidence>
<dbReference type="EMBL" id="JABBVZ010000027">
    <property type="protein sequence ID" value="NMP22624.1"/>
    <property type="molecule type" value="Genomic_DNA"/>
</dbReference>
<name>A0A7Y0Q3W9_9FIRM</name>
<dbReference type="RefSeq" id="WP_169099107.1">
    <property type="nucleotide sequence ID" value="NZ_JABBVZ010000027.1"/>
</dbReference>
<comment type="caution">
    <text evidence="7">The sequence shown here is derived from an EMBL/GenBank/DDBJ whole genome shotgun (WGS) entry which is preliminary data.</text>
</comment>
<dbReference type="Pfam" id="PF02558">
    <property type="entry name" value="ApbA"/>
    <property type="match status" value="1"/>
</dbReference>
<dbReference type="InterPro" id="IPR008927">
    <property type="entry name" value="6-PGluconate_DH-like_C_sf"/>
</dbReference>
<dbReference type="SUPFAM" id="SSF51735">
    <property type="entry name" value="NAD(P)-binding Rossmann-fold domains"/>
    <property type="match status" value="1"/>
</dbReference>
<dbReference type="PANTHER" id="PTHR21708:SF26">
    <property type="entry name" value="2-DEHYDROPANTOATE 2-REDUCTASE"/>
    <property type="match status" value="1"/>
</dbReference>
<dbReference type="InterPro" id="IPR003710">
    <property type="entry name" value="ApbA"/>
</dbReference>
<evidence type="ECO:0000256" key="4">
    <source>
        <dbReference type="RuleBase" id="RU362068"/>
    </source>
</evidence>
<evidence type="ECO:0000313" key="8">
    <source>
        <dbReference type="Proteomes" id="UP000533476"/>
    </source>
</evidence>
<comment type="function">
    <text evidence="4">Catalyzes the NADPH-dependent reduction of ketopantoate into pantoic acid.</text>
</comment>
<dbReference type="UniPathway" id="UPA00028">
    <property type="reaction ID" value="UER00004"/>
</dbReference>
<comment type="catalytic activity">
    <reaction evidence="4">
        <text>(R)-pantoate + NADP(+) = 2-dehydropantoate + NADPH + H(+)</text>
        <dbReference type="Rhea" id="RHEA:16233"/>
        <dbReference type="ChEBI" id="CHEBI:11561"/>
        <dbReference type="ChEBI" id="CHEBI:15378"/>
        <dbReference type="ChEBI" id="CHEBI:15980"/>
        <dbReference type="ChEBI" id="CHEBI:57783"/>
        <dbReference type="ChEBI" id="CHEBI:58349"/>
        <dbReference type="EC" id="1.1.1.169"/>
    </reaction>
</comment>
<dbReference type="Gene3D" id="3.40.50.720">
    <property type="entry name" value="NAD(P)-binding Rossmann-like Domain"/>
    <property type="match status" value="1"/>
</dbReference>
<keyword evidence="2 4" id="KW-0521">NADP</keyword>
<evidence type="ECO:0000259" key="5">
    <source>
        <dbReference type="Pfam" id="PF02558"/>
    </source>
</evidence>
<protein>
    <recommendedName>
        <fullName evidence="4">2-dehydropantoate 2-reductase</fullName>
        <ecNumber evidence="4">1.1.1.169</ecNumber>
    </recommendedName>
    <alternativeName>
        <fullName evidence="4">Ketopantoate reductase</fullName>
    </alternativeName>
</protein>
<dbReference type="InterPro" id="IPR036291">
    <property type="entry name" value="NAD(P)-bd_dom_sf"/>
</dbReference>
<feature type="domain" description="Ketopantoate reductase C-terminal" evidence="6">
    <location>
        <begin position="176"/>
        <end position="315"/>
    </location>
</feature>
<proteinExistence type="inferred from homology"/>
<feature type="domain" description="Ketopantoate reductase N-terminal" evidence="5">
    <location>
        <begin position="5"/>
        <end position="151"/>
    </location>
</feature>
<dbReference type="InterPro" id="IPR013332">
    <property type="entry name" value="KPR_N"/>
</dbReference>
<keyword evidence="8" id="KW-1185">Reference proteome</keyword>
<dbReference type="Pfam" id="PF08546">
    <property type="entry name" value="ApbA_C"/>
    <property type="match status" value="1"/>
</dbReference>
<reference evidence="7 8" key="1">
    <citation type="submission" date="2020-04" db="EMBL/GenBank/DDBJ databases">
        <authorList>
            <person name="Zhang R."/>
            <person name="Schippers A."/>
        </authorList>
    </citation>
    <scope>NUCLEOTIDE SEQUENCE [LARGE SCALE GENOMIC DNA]</scope>
    <source>
        <strain evidence="7 8">DSM 109850</strain>
    </source>
</reference>
<evidence type="ECO:0000256" key="2">
    <source>
        <dbReference type="ARBA" id="ARBA00022857"/>
    </source>
</evidence>
<keyword evidence="3 4" id="KW-0560">Oxidoreductase</keyword>
<keyword evidence="4" id="KW-0566">Pantothenate biosynthesis</keyword>